<organism evidence="1 2">
    <name type="scientific">Cypionkella sinensis</name>
    <dbReference type="NCBI Taxonomy" id="1756043"/>
    <lineage>
        <taxon>Bacteria</taxon>
        <taxon>Pseudomonadati</taxon>
        <taxon>Pseudomonadota</taxon>
        <taxon>Alphaproteobacteria</taxon>
        <taxon>Rhodobacterales</taxon>
        <taxon>Paracoccaceae</taxon>
        <taxon>Cypionkella</taxon>
    </lineage>
</organism>
<name>A0ABV7J2U9_9RHOB</name>
<protein>
    <submittedName>
        <fullName evidence="1">TIGR02117 family protein</fullName>
    </submittedName>
</protein>
<dbReference type="Proteomes" id="UP001595547">
    <property type="component" value="Unassembled WGS sequence"/>
</dbReference>
<dbReference type="Pfam" id="PF09601">
    <property type="entry name" value="DUF2459"/>
    <property type="match status" value="1"/>
</dbReference>
<dbReference type="NCBIfam" id="TIGR02117">
    <property type="entry name" value="chp_urease_rgn"/>
    <property type="match status" value="1"/>
</dbReference>
<dbReference type="EMBL" id="JBHRTO010000002">
    <property type="protein sequence ID" value="MFC3183065.1"/>
    <property type="molecule type" value="Genomic_DNA"/>
</dbReference>
<keyword evidence="2" id="KW-1185">Reference proteome</keyword>
<gene>
    <name evidence="1" type="ORF">ACFOGH_18850</name>
</gene>
<accession>A0ABV7J2U9</accession>
<evidence type="ECO:0000313" key="1">
    <source>
        <dbReference type="EMBL" id="MFC3183065.1"/>
    </source>
</evidence>
<dbReference type="RefSeq" id="WP_380074719.1">
    <property type="nucleotide sequence ID" value="NZ_JBHRTO010000002.1"/>
</dbReference>
<dbReference type="InterPro" id="IPR011727">
    <property type="entry name" value="CHP02117"/>
</dbReference>
<sequence>MRARILLRAITAVICLPLVYVAAGFVGAAITGKHADLAAGTDVLIGLARAPIHYDFLLPMSPEVRAQFGFAEGAGVPISAPQAEWLLVGWGSQAFYTSAGSYADMKPGAVFTAITGDQAVLHLDVAGDVSGVDGIQYLTLSEPQYAALLARLAADFQRDQTGAALPLAAHFNDHDAFFEAKGHFNIFHPCNAWLGEVLRDAGVPFGIWTPTPQAVEMALRWHVG</sequence>
<proteinExistence type="predicted"/>
<reference evidence="2" key="1">
    <citation type="journal article" date="2019" name="Int. J. Syst. Evol. Microbiol.">
        <title>The Global Catalogue of Microorganisms (GCM) 10K type strain sequencing project: providing services to taxonomists for standard genome sequencing and annotation.</title>
        <authorList>
            <consortium name="The Broad Institute Genomics Platform"/>
            <consortium name="The Broad Institute Genome Sequencing Center for Infectious Disease"/>
            <person name="Wu L."/>
            <person name="Ma J."/>
        </authorList>
    </citation>
    <scope>NUCLEOTIDE SEQUENCE [LARGE SCALE GENOMIC DNA]</scope>
    <source>
        <strain evidence="2">KCTC 52039</strain>
    </source>
</reference>
<evidence type="ECO:0000313" key="2">
    <source>
        <dbReference type="Proteomes" id="UP001595547"/>
    </source>
</evidence>
<comment type="caution">
    <text evidence="1">The sequence shown here is derived from an EMBL/GenBank/DDBJ whole genome shotgun (WGS) entry which is preliminary data.</text>
</comment>